<proteinExistence type="predicted"/>
<gene>
    <name evidence="3" type="ORF">RRG08_011863</name>
</gene>
<name>A0AAE0ZMB6_9GAST</name>
<organism evidence="3 4">
    <name type="scientific">Elysia crispata</name>
    <name type="common">lettuce slug</name>
    <dbReference type="NCBI Taxonomy" id="231223"/>
    <lineage>
        <taxon>Eukaryota</taxon>
        <taxon>Metazoa</taxon>
        <taxon>Spiralia</taxon>
        <taxon>Lophotrochozoa</taxon>
        <taxon>Mollusca</taxon>
        <taxon>Gastropoda</taxon>
        <taxon>Heterobranchia</taxon>
        <taxon>Euthyneura</taxon>
        <taxon>Panpulmonata</taxon>
        <taxon>Sacoglossa</taxon>
        <taxon>Placobranchoidea</taxon>
        <taxon>Plakobranchidae</taxon>
        <taxon>Elysia</taxon>
    </lineage>
</organism>
<dbReference type="Proteomes" id="UP001283361">
    <property type="component" value="Unassembled WGS sequence"/>
</dbReference>
<sequence>MGAHCETRISSADRLVRLLLHTWCTFFSCHASLSMPHSNTENRQEKRPQAPRQERTNLGDERQPVDLERISRPAGRRDLTLRRSAVTV</sequence>
<protein>
    <recommendedName>
        <fullName evidence="5">Secreted protein</fullName>
    </recommendedName>
</protein>
<dbReference type="EMBL" id="JAWDGP010003665">
    <property type="protein sequence ID" value="KAK3771950.1"/>
    <property type="molecule type" value="Genomic_DNA"/>
</dbReference>
<accession>A0AAE0ZMB6</accession>
<evidence type="ECO:0008006" key="5">
    <source>
        <dbReference type="Google" id="ProtNLM"/>
    </source>
</evidence>
<feature type="compositionally biased region" description="Basic and acidic residues" evidence="1">
    <location>
        <begin position="40"/>
        <end position="81"/>
    </location>
</feature>
<evidence type="ECO:0000256" key="1">
    <source>
        <dbReference type="SAM" id="MobiDB-lite"/>
    </source>
</evidence>
<reference evidence="3" key="1">
    <citation type="journal article" date="2023" name="G3 (Bethesda)">
        <title>A reference genome for the long-term kleptoplast-retaining sea slug Elysia crispata morphotype clarki.</title>
        <authorList>
            <person name="Eastman K.E."/>
            <person name="Pendleton A.L."/>
            <person name="Shaikh M.A."/>
            <person name="Suttiyut T."/>
            <person name="Ogas R."/>
            <person name="Tomko P."/>
            <person name="Gavelis G."/>
            <person name="Widhalm J.R."/>
            <person name="Wisecaver J.H."/>
        </authorList>
    </citation>
    <scope>NUCLEOTIDE SEQUENCE</scope>
    <source>
        <strain evidence="3">ECLA1</strain>
    </source>
</reference>
<feature type="region of interest" description="Disordered" evidence="1">
    <location>
        <begin position="33"/>
        <end position="88"/>
    </location>
</feature>
<comment type="caution">
    <text evidence="3">The sequence shown here is derived from an EMBL/GenBank/DDBJ whole genome shotgun (WGS) entry which is preliminary data.</text>
</comment>
<keyword evidence="4" id="KW-1185">Reference proteome</keyword>
<keyword evidence="2" id="KW-0732">Signal</keyword>
<dbReference type="AlphaFoldDB" id="A0AAE0ZMB6"/>
<feature type="signal peptide" evidence="2">
    <location>
        <begin position="1"/>
        <end position="31"/>
    </location>
</feature>
<feature type="chain" id="PRO_5042103541" description="Secreted protein" evidence="2">
    <location>
        <begin position="32"/>
        <end position="88"/>
    </location>
</feature>
<evidence type="ECO:0000313" key="3">
    <source>
        <dbReference type="EMBL" id="KAK3771950.1"/>
    </source>
</evidence>
<evidence type="ECO:0000313" key="4">
    <source>
        <dbReference type="Proteomes" id="UP001283361"/>
    </source>
</evidence>
<evidence type="ECO:0000256" key="2">
    <source>
        <dbReference type="SAM" id="SignalP"/>
    </source>
</evidence>